<dbReference type="GO" id="GO:0008168">
    <property type="term" value="F:methyltransferase activity"/>
    <property type="evidence" value="ECO:0007669"/>
    <property type="project" value="UniProtKB-KW"/>
</dbReference>
<dbReference type="InterPro" id="IPR029063">
    <property type="entry name" value="SAM-dependent_MTases_sf"/>
</dbReference>
<dbReference type="Gene3D" id="3.40.50.150">
    <property type="entry name" value="Vaccinia Virus protein VP39"/>
    <property type="match status" value="1"/>
</dbReference>
<protein>
    <submittedName>
        <fullName evidence="1">Methyltransferase domain-containing protein</fullName>
    </submittedName>
</protein>
<gene>
    <name evidence="1" type="ORF">GR183_02670</name>
</gene>
<keyword evidence="1" id="KW-0489">Methyltransferase</keyword>
<reference evidence="1 2" key="1">
    <citation type="submission" date="2019-12" db="EMBL/GenBank/DDBJ databases">
        <authorList>
            <person name="Li M."/>
        </authorList>
    </citation>
    <scope>NUCLEOTIDE SEQUENCE [LARGE SCALE GENOMIC DNA]</scope>
    <source>
        <strain evidence="1 2">GBMRC 2046</strain>
    </source>
</reference>
<dbReference type="RefSeq" id="WP_160774024.1">
    <property type="nucleotide sequence ID" value="NZ_WUMV01000001.1"/>
</dbReference>
<dbReference type="AlphaFoldDB" id="A0A7X3S6A4"/>
<evidence type="ECO:0000313" key="2">
    <source>
        <dbReference type="Proteomes" id="UP000433101"/>
    </source>
</evidence>
<comment type="caution">
    <text evidence="1">The sequence shown here is derived from an EMBL/GenBank/DDBJ whole genome shotgun (WGS) entry which is preliminary data.</text>
</comment>
<dbReference type="Proteomes" id="UP000433101">
    <property type="component" value="Unassembled WGS sequence"/>
</dbReference>
<dbReference type="CDD" id="cd02440">
    <property type="entry name" value="AdoMet_MTases"/>
    <property type="match status" value="1"/>
</dbReference>
<dbReference type="SUPFAM" id="SSF53335">
    <property type="entry name" value="S-adenosyl-L-methionine-dependent methyltransferases"/>
    <property type="match status" value="1"/>
</dbReference>
<dbReference type="PANTHER" id="PTHR43591">
    <property type="entry name" value="METHYLTRANSFERASE"/>
    <property type="match status" value="1"/>
</dbReference>
<evidence type="ECO:0000313" key="1">
    <source>
        <dbReference type="EMBL" id="MXN63796.1"/>
    </source>
</evidence>
<dbReference type="EMBL" id="WUMV01000001">
    <property type="protein sequence ID" value="MXN63796.1"/>
    <property type="molecule type" value="Genomic_DNA"/>
</dbReference>
<dbReference type="Pfam" id="PF01209">
    <property type="entry name" value="Ubie_methyltran"/>
    <property type="match status" value="1"/>
</dbReference>
<sequence>MSEVASQFVGSIPENYDGGLGPNIFHDYGEDLARRAGTTGAASVLELAGGTGIVSRKLRDVLAPDVRLVVTDLNPPMLEVARSKFGDGERVEFMPADAMDLPFDDAAFDLIVCQFGVMFFPDKIVSYQEAARVLKPGGRYIFNVWGTNAANPFSQCAYDVGARFFPDDPPGFYLVPFSYHDLQAVRADLQAAGLTAIEHETITLRKTVTDVAGFARGIVFGNPLIEEIRQRDGVDADEFLKALIAEFDDRFGPEPFVMPLEATVFTAQRP</sequence>
<name>A0A7X3S6A4_9HYPH</name>
<dbReference type="GO" id="GO:0032259">
    <property type="term" value="P:methylation"/>
    <property type="evidence" value="ECO:0007669"/>
    <property type="project" value="UniProtKB-KW"/>
</dbReference>
<keyword evidence="1" id="KW-0808">Transferase</keyword>
<accession>A0A7X3S6A4</accession>
<organism evidence="1 2">
    <name type="scientific">Stappia sediminis</name>
    <dbReference type="NCBI Taxonomy" id="2692190"/>
    <lineage>
        <taxon>Bacteria</taxon>
        <taxon>Pseudomonadati</taxon>
        <taxon>Pseudomonadota</taxon>
        <taxon>Alphaproteobacteria</taxon>
        <taxon>Hyphomicrobiales</taxon>
        <taxon>Stappiaceae</taxon>
        <taxon>Stappia</taxon>
    </lineage>
</organism>
<keyword evidence="2" id="KW-1185">Reference proteome</keyword>
<proteinExistence type="predicted"/>